<sequence>MEQIAINQRLFGDLQIDSLEAAVQRDQFVQFGHQMGIGHLSALRTLDNSVQIPYKLIRAPAFLKHRRHLRAPHSKIALQPIAPRRISAAVPPNQSQIVPKQTAEIALHQPLNATAEALRGTEAFSSKWATTEMAAEAPICAPSHPSSPGSSSCQPICASNSPPSTAAQSPTGAGGTYVHGPAQPVPTPNHPVMPPYPTEPPPVASPFEGNNILKS</sequence>
<evidence type="ECO:0000313" key="3">
    <source>
        <dbReference type="WBParaSite" id="GPLIN_000678600"/>
    </source>
</evidence>
<feature type="compositionally biased region" description="Low complexity" evidence="1">
    <location>
        <begin position="142"/>
        <end position="152"/>
    </location>
</feature>
<dbReference type="Proteomes" id="UP000050741">
    <property type="component" value="Unassembled WGS sequence"/>
</dbReference>
<evidence type="ECO:0000256" key="1">
    <source>
        <dbReference type="SAM" id="MobiDB-lite"/>
    </source>
</evidence>
<feature type="region of interest" description="Disordered" evidence="1">
    <location>
        <begin position="139"/>
        <end position="215"/>
    </location>
</feature>
<keyword evidence="2" id="KW-1185">Reference proteome</keyword>
<reference evidence="2" key="1">
    <citation type="submission" date="2013-12" db="EMBL/GenBank/DDBJ databases">
        <authorList>
            <person name="Aslett M."/>
        </authorList>
    </citation>
    <scope>NUCLEOTIDE SEQUENCE [LARGE SCALE GENOMIC DNA]</scope>
    <source>
        <strain evidence="2">Lindley</strain>
    </source>
</reference>
<name>A0A183C1P2_GLOPA</name>
<feature type="compositionally biased region" description="Polar residues" evidence="1">
    <location>
        <begin position="153"/>
        <end position="171"/>
    </location>
</feature>
<evidence type="ECO:0000313" key="2">
    <source>
        <dbReference type="Proteomes" id="UP000050741"/>
    </source>
</evidence>
<accession>A0A183C1P2</accession>
<feature type="compositionally biased region" description="Pro residues" evidence="1">
    <location>
        <begin position="183"/>
        <end position="204"/>
    </location>
</feature>
<reference evidence="2" key="2">
    <citation type="submission" date="2014-05" db="EMBL/GenBank/DDBJ databases">
        <title>The genome and life-stage specific transcriptomes of Globodera pallida elucidate key aspects of plant parasitism by a cyst nematode.</title>
        <authorList>
            <person name="Cotton J.A."/>
            <person name="Lilley C.J."/>
            <person name="Jones L.M."/>
            <person name="Kikuchi T."/>
            <person name="Reid A.J."/>
            <person name="Thorpe P."/>
            <person name="Tsai I.J."/>
            <person name="Beasley H."/>
            <person name="Blok V."/>
            <person name="Cock P.J.A."/>
            <person name="Van den Akker S.E."/>
            <person name="Holroyd N."/>
            <person name="Hunt M."/>
            <person name="Mantelin S."/>
            <person name="Naghra H."/>
            <person name="Pain A."/>
            <person name="Palomares-Rius J.E."/>
            <person name="Zarowiecki M."/>
            <person name="Berriman M."/>
            <person name="Jones J.T."/>
            <person name="Urwin P.E."/>
        </authorList>
    </citation>
    <scope>NUCLEOTIDE SEQUENCE [LARGE SCALE GENOMIC DNA]</scope>
    <source>
        <strain evidence="2">Lindley</strain>
    </source>
</reference>
<proteinExistence type="predicted"/>
<organism evidence="2 3">
    <name type="scientific">Globodera pallida</name>
    <name type="common">Potato cyst nematode worm</name>
    <name type="synonym">Heterodera pallida</name>
    <dbReference type="NCBI Taxonomy" id="36090"/>
    <lineage>
        <taxon>Eukaryota</taxon>
        <taxon>Metazoa</taxon>
        <taxon>Ecdysozoa</taxon>
        <taxon>Nematoda</taxon>
        <taxon>Chromadorea</taxon>
        <taxon>Rhabditida</taxon>
        <taxon>Tylenchina</taxon>
        <taxon>Tylenchomorpha</taxon>
        <taxon>Tylenchoidea</taxon>
        <taxon>Heteroderidae</taxon>
        <taxon>Heteroderinae</taxon>
        <taxon>Globodera</taxon>
    </lineage>
</organism>
<protein>
    <submittedName>
        <fullName evidence="3">Uncharacterized protein</fullName>
    </submittedName>
</protein>
<reference evidence="3" key="3">
    <citation type="submission" date="2016-06" db="UniProtKB">
        <authorList>
            <consortium name="WormBaseParasite"/>
        </authorList>
    </citation>
    <scope>IDENTIFICATION</scope>
</reference>
<dbReference type="WBParaSite" id="GPLIN_000678600">
    <property type="protein sequence ID" value="GPLIN_000678600"/>
    <property type="gene ID" value="GPLIN_000678600"/>
</dbReference>
<dbReference type="AlphaFoldDB" id="A0A183C1P2"/>